<reference evidence="9 10" key="1">
    <citation type="journal article" date="2014" name="BMC Genomics">
        <title>Genome sequencing of four Aureobasidium pullulans varieties: biotechnological potential, stress tolerance, and description of new species.</title>
        <authorList>
            <person name="Gostin Ar C."/>
            <person name="Ohm R.A."/>
            <person name="Kogej T."/>
            <person name="Sonjak S."/>
            <person name="Turk M."/>
            <person name="Zajc J."/>
            <person name="Zalar P."/>
            <person name="Grube M."/>
            <person name="Sun H."/>
            <person name="Han J."/>
            <person name="Sharma A."/>
            <person name="Chiniquy J."/>
            <person name="Ngan C.Y."/>
            <person name="Lipzen A."/>
            <person name="Barry K."/>
            <person name="Grigoriev I.V."/>
            <person name="Gunde-Cimerman N."/>
        </authorList>
    </citation>
    <scope>NUCLEOTIDE SEQUENCE [LARGE SCALE GENOMIC DNA]</scope>
    <source>
        <strain evidence="9 10">CBS 147.97</strain>
    </source>
</reference>
<sequence>MILARFRHRVAHRKSHGGCYTCRQRHVKCDESQPACHRCLSSGRYCLGYRPRPSSDRPPRIICPRPLPQSCALSDAESNAMDFFRYATIHELPCASTFQIAWEPILLELASRQPCIKGAVVALSSLHRSATDGQDLELGRLAHREHTKSMSLLRAYIDTLDHSATDDDVTIVLVACLLFFAFEAFAAQDTRASIHVRAGLRLIEARRHVTNIPCTSYTERAVAVKLRCQDQFDIFMQIFMRLNSDYVLVGHDNPYLYPVCLDPIPAELTNLDDARLRLEFLEAEAISVFRNIQKQAHKTLQADTDLRLRNKDEIDCLVRARMRTVSVDGATTGGLKAVRESLLSWSIAFSKIHDKKRSSLAQISAGITFSCLKFWFETWRDPDAMLIDQFRLQFEHALNLCVQYIEEHLARTSAPTKNDQSTPSTPRSTPPAFSTGSNVVFCLILIVRHCRTSSVRHRGISILEQINLQGVFDTAYLATYLRTVVEIEEQDAKLQTGYSGDAESYQAHEIPATARLLEAVIMPSTPPSDLQTYKKEEVSFYTICNKQDSGGDGYHLGSPRLVARNVKR</sequence>
<keyword evidence="1" id="KW-0479">Metal-binding</keyword>
<evidence type="ECO:0000256" key="4">
    <source>
        <dbReference type="ARBA" id="ARBA00023125"/>
    </source>
</evidence>
<evidence type="ECO:0000256" key="5">
    <source>
        <dbReference type="ARBA" id="ARBA00023163"/>
    </source>
</evidence>
<dbReference type="Pfam" id="PF11951">
    <property type="entry name" value="Fungal_trans_2"/>
    <property type="match status" value="1"/>
</dbReference>
<dbReference type="GO" id="GO:0003677">
    <property type="term" value="F:DNA binding"/>
    <property type="evidence" value="ECO:0007669"/>
    <property type="project" value="UniProtKB-KW"/>
</dbReference>
<keyword evidence="5" id="KW-0804">Transcription</keyword>
<dbReference type="InterPro" id="IPR001138">
    <property type="entry name" value="Zn2Cys6_DnaBD"/>
</dbReference>
<dbReference type="GO" id="GO:0000981">
    <property type="term" value="F:DNA-binding transcription factor activity, RNA polymerase II-specific"/>
    <property type="evidence" value="ECO:0007669"/>
    <property type="project" value="InterPro"/>
</dbReference>
<dbReference type="HOGENOM" id="CLU_011409_7_1_1"/>
<dbReference type="PROSITE" id="PS00463">
    <property type="entry name" value="ZN2_CY6_FUNGAL_1"/>
    <property type="match status" value="1"/>
</dbReference>
<dbReference type="GO" id="GO:0008270">
    <property type="term" value="F:zinc ion binding"/>
    <property type="evidence" value="ECO:0007669"/>
    <property type="project" value="InterPro"/>
</dbReference>
<feature type="domain" description="Zn(2)-C6 fungal-type" evidence="8">
    <location>
        <begin position="18"/>
        <end position="46"/>
    </location>
</feature>
<dbReference type="InterPro" id="IPR052360">
    <property type="entry name" value="Transcr_Regulatory_Proteins"/>
</dbReference>
<dbReference type="CDD" id="cd00067">
    <property type="entry name" value="GAL4"/>
    <property type="match status" value="1"/>
</dbReference>
<organism evidence="9 10">
    <name type="scientific">Aureobasidium namibiae CBS 147.97</name>
    <dbReference type="NCBI Taxonomy" id="1043004"/>
    <lineage>
        <taxon>Eukaryota</taxon>
        <taxon>Fungi</taxon>
        <taxon>Dikarya</taxon>
        <taxon>Ascomycota</taxon>
        <taxon>Pezizomycotina</taxon>
        <taxon>Dothideomycetes</taxon>
        <taxon>Dothideomycetidae</taxon>
        <taxon>Dothideales</taxon>
        <taxon>Saccotheciaceae</taxon>
        <taxon>Aureobasidium</taxon>
    </lineage>
</organism>
<feature type="region of interest" description="Disordered" evidence="7">
    <location>
        <begin position="413"/>
        <end position="432"/>
    </location>
</feature>
<dbReference type="SMART" id="SM00066">
    <property type="entry name" value="GAL4"/>
    <property type="match status" value="1"/>
</dbReference>
<dbReference type="InterPro" id="IPR036864">
    <property type="entry name" value="Zn2-C6_fun-type_DNA-bd_sf"/>
</dbReference>
<dbReference type="RefSeq" id="XP_013422517.1">
    <property type="nucleotide sequence ID" value="XM_013567063.1"/>
</dbReference>
<dbReference type="SUPFAM" id="SSF57701">
    <property type="entry name" value="Zn2/Cys6 DNA-binding domain"/>
    <property type="match status" value="1"/>
</dbReference>
<feature type="compositionally biased region" description="Low complexity" evidence="7">
    <location>
        <begin position="421"/>
        <end position="432"/>
    </location>
</feature>
<protein>
    <recommendedName>
        <fullName evidence="8">Zn(2)-C6 fungal-type domain-containing protein</fullName>
    </recommendedName>
</protein>
<dbReference type="AlphaFoldDB" id="A0A074W650"/>
<evidence type="ECO:0000256" key="7">
    <source>
        <dbReference type="SAM" id="MobiDB-lite"/>
    </source>
</evidence>
<keyword evidence="2" id="KW-0862">Zinc</keyword>
<proteinExistence type="predicted"/>
<dbReference type="PANTHER" id="PTHR36206">
    <property type="entry name" value="ASPERCRYPTIN BIOSYNTHESIS CLUSTER-SPECIFIC TRANSCRIPTION REGULATOR ATNN-RELATED"/>
    <property type="match status" value="1"/>
</dbReference>
<keyword evidence="10" id="KW-1185">Reference proteome</keyword>
<evidence type="ECO:0000313" key="9">
    <source>
        <dbReference type="EMBL" id="KEQ68358.1"/>
    </source>
</evidence>
<dbReference type="InterPro" id="IPR021858">
    <property type="entry name" value="Fun_TF"/>
</dbReference>
<accession>A0A074W650</accession>
<keyword evidence="3" id="KW-0805">Transcription regulation</keyword>
<dbReference type="Gene3D" id="4.10.240.10">
    <property type="entry name" value="Zn(2)-C6 fungal-type DNA-binding domain"/>
    <property type="match status" value="1"/>
</dbReference>
<gene>
    <name evidence="9" type="ORF">M436DRAFT_58619</name>
</gene>
<evidence type="ECO:0000259" key="8">
    <source>
        <dbReference type="PROSITE" id="PS50048"/>
    </source>
</evidence>
<dbReference type="EMBL" id="KL584731">
    <property type="protein sequence ID" value="KEQ68358.1"/>
    <property type="molecule type" value="Genomic_DNA"/>
</dbReference>
<dbReference type="Pfam" id="PF00172">
    <property type="entry name" value="Zn_clus"/>
    <property type="match status" value="1"/>
</dbReference>
<evidence type="ECO:0000256" key="2">
    <source>
        <dbReference type="ARBA" id="ARBA00022833"/>
    </source>
</evidence>
<dbReference type="GeneID" id="25412695"/>
<evidence type="ECO:0000256" key="6">
    <source>
        <dbReference type="ARBA" id="ARBA00023242"/>
    </source>
</evidence>
<dbReference type="OrthoDB" id="3598904at2759"/>
<dbReference type="PANTHER" id="PTHR36206:SF12">
    <property type="entry name" value="ASPERCRYPTIN BIOSYNTHESIS CLUSTER-SPECIFIC TRANSCRIPTION REGULATOR ATNN-RELATED"/>
    <property type="match status" value="1"/>
</dbReference>
<dbReference type="PROSITE" id="PS50048">
    <property type="entry name" value="ZN2_CY6_FUNGAL_2"/>
    <property type="match status" value="1"/>
</dbReference>
<keyword evidence="6" id="KW-0539">Nucleus</keyword>
<evidence type="ECO:0000256" key="1">
    <source>
        <dbReference type="ARBA" id="ARBA00022723"/>
    </source>
</evidence>
<dbReference type="Proteomes" id="UP000027730">
    <property type="component" value="Unassembled WGS sequence"/>
</dbReference>
<keyword evidence="4" id="KW-0238">DNA-binding</keyword>
<dbReference type="STRING" id="1043004.A0A074W650"/>
<evidence type="ECO:0000256" key="3">
    <source>
        <dbReference type="ARBA" id="ARBA00023015"/>
    </source>
</evidence>
<evidence type="ECO:0000313" key="10">
    <source>
        <dbReference type="Proteomes" id="UP000027730"/>
    </source>
</evidence>
<name>A0A074W650_9PEZI</name>